<dbReference type="PROSITE" id="PS50943">
    <property type="entry name" value="HTH_CROC1"/>
    <property type="match status" value="1"/>
</dbReference>
<accession>A0ABR8QVL9</accession>
<dbReference type="Proteomes" id="UP000657931">
    <property type="component" value="Unassembled WGS sequence"/>
</dbReference>
<reference evidence="2 3" key="1">
    <citation type="submission" date="2020-08" db="EMBL/GenBank/DDBJ databases">
        <title>A Genomic Blueprint of the Chicken Gut Microbiome.</title>
        <authorList>
            <person name="Gilroy R."/>
            <person name="Ravi A."/>
            <person name="Getino M."/>
            <person name="Pursley I."/>
            <person name="Horton D.L."/>
            <person name="Alikhan N.-F."/>
            <person name="Baker D."/>
            <person name="Gharbi K."/>
            <person name="Hall N."/>
            <person name="Watson M."/>
            <person name="Adriaenssens E.M."/>
            <person name="Foster-Nyarko E."/>
            <person name="Jarju S."/>
            <person name="Secka A."/>
            <person name="Antonio M."/>
            <person name="Oren A."/>
            <person name="Chaudhuri R."/>
            <person name="La Ragione R.M."/>
            <person name="Hildebrand F."/>
            <person name="Pallen M.J."/>
        </authorList>
    </citation>
    <scope>NUCLEOTIDE SEQUENCE [LARGE SCALE GENOMIC DNA]</scope>
    <source>
        <strain evidence="2 3">Sa5YUA1</strain>
    </source>
</reference>
<dbReference type="SMART" id="SM00530">
    <property type="entry name" value="HTH_XRE"/>
    <property type="match status" value="1"/>
</dbReference>
<comment type="caution">
    <text evidence="2">The sequence shown here is derived from an EMBL/GenBank/DDBJ whole genome shotgun (WGS) entry which is preliminary data.</text>
</comment>
<organism evidence="2 3">
    <name type="scientific">Cytobacillus stercorigallinarum</name>
    <dbReference type="NCBI Taxonomy" id="2762240"/>
    <lineage>
        <taxon>Bacteria</taxon>
        <taxon>Bacillati</taxon>
        <taxon>Bacillota</taxon>
        <taxon>Bacilli</taxon>
        <taxon>Bacillales</taxon>
        <taxon>Bacillaceae</taxon>
        <taxon>Cytobacillus</taxon>
    </lineage>
</organism>
<evidence type="ECO:0000259" key="1">
    <source>
        <dbReference type="PROSITE" id="PS50943"/>
    </source>
</evidence>
<name>A0ABR8QVL9_9BACI</name>
<dbReference type="EMBL" id="JACSQT010000019">
    <property type="protein sequence ID" value="MBD7939548.1"/>
    <property type="molecule type" value="Genomic_DNA"/>
</dbReference>
<dbReference type="Pfam" id="PF13560">
    <property type="entry name" value="HTH_31"/>
    <property type="match status" value="1"/>
</dbReference>
<dbReference type="RefSeq" id="WP_191817210.1">
    <property type="nucleotide sequence ID" value="NZ_JACSQT010000019.1"/>
</dbReference>
<dbReference type="CDD" id="cd00093">
    <property type="entry name" value="HTH_XRE"/>
    <property type="match status" value="1"/>
</dbReference>
<keyword evidence="3" id="KW-1185">Reference proteome</keyword>
<proteinExistence type="predicted"/>
<protein>
    <submittedName>
        <fullName evidence="2">Helix-turn-helix transcriptional regulator</fullName>
    </submittedName>
</protein>
<dbReference type="SUPFAM" id="SSF47413">
    <property type="entry name" value="lambda repressor-like DNA-binding domains"/>
    <property type="match status" value="1"/>
</dbReference>
<evidence type="ECO:0000313" key="2">
    <source>
        <dbReference type="EMBL" id="MBD7939548.1"/>
    </source>
</evidence>
<gene>
    <name evidence="2" type="ORF">H9655_21120</name>
</gene>
<feature type="domain" description="HTH cro/C1-type" evidence="1">
    <location>
        <begin position="6"/>
        <end position="60"/>
    </location>
</feature>
<dbReference type="Gene3D" id="1.10.260.40">
    <property type="entry name" value="lambda repressor-like DNA-binding domains"/>
    <property type="match status" value="1"/>
</dbReference>
<dbReference type="InterPro" id="IPR001387">
    <property type="entry name" value="Cro/C1-type_HTH"/>
</dbReference>
<dbReference type="InterPro" id="IPR010982">
    <property type="entry name" value="Lambda_DNA-bd_dom_sf"/>
</dbReference>
<sequence>MNAEQLRTIRNTLGMTRRQFADKVGLSAILIEKIERGEWKVTPRSKRKILAAFNIDETDVMSVMELKQKLSGGI</sequence>
<evidence type="ECO:0000313" key="3">
    <source>
        <dbReference type="Proteomes" id="UP000657931"/>
    </source>
</evidence>